<protein>
    <submittedName>
        <fullName evidence="1">Uncharacterized protein</fullName>
    </submittedName>
</protein>
<dbReference type="Proteomes" id="UP000225379">
    <property type="component" value="Unassembled WGS sequence"/>
</dbReference>
<dbReference type="OrthoDB" id="7307812at2"/>
<reference evidence="2" key="1">
    <citation type="submission" date="2017-10" db="EMBL/GenBank/DDBJ databases">
        <authorList>
            <person name="Kravchenko I.K."/>
            <person name="Grouzdev D.S."/>
        </authorList>
    </citation>
    <scope>NUCLEOTIDE SEQUENCE [LARGE SCALE GENOMIC DNA]</scope>
    <source>
        <strain evidence="2">B2</strain>
    </source>
</reference>
<dbReference type="EMBL" id="PDKW01000039">
    <property type="protein sequence ID" value="PGH57853.1"/>
    <property type="molecule type" value="Genomic_DNA"/>
</dbReference>
<dbReference type="AlphaFoldDB" id="A0A2B8BJZ2"/>
<organism evidence="1 2">
    <name type="scientific">Azospirillum palustre</name>
    <dbReference type="NCBI Taxonomy" id="2044885"/>
    <lineage>
        <taxon>Bacteria</taxon>
        <taxon>Pseudomonadati</taxon>
        <taxon>Pseudomonadota</taxon>
        <taxon>Alphaproteobacteria</taxon>
        <taxon>Rhodospirillales</taxon>
        <taxon>Azospirillaceae</taxon>
        <taxon>Azospirillum</taxon>
    </lineage>
</organism>
<evidence type="ECO:0000313" key="2">
    <source>
        <dbReference type="Proteomes" id="UP000225379"/>
    </source>
</evidence>
<sequence>MSLSISQSSMIRGADGRLYAVSAQGVTEIAEIQASTARNLVRSGDRSTFDAADHEAGRFSITPGA</sequence>
<dbReference type="RefSeq" id="WP_098735841.1">
    <property type="nucleotide sequence ID" value="NZ_PDKW01000039.1"/>
</dbReference>
<gene>
    <name evidence="1" type="ORF">CRT60_07720</name>
</gene>
<evidence type="ECO:0000313" key="1">
    <source>
        <dbReference type="EMBL" id="PGH57853.1"/>
    </source>
</evidence>
<comment type="caution">
    <text evidence="1">The sequence shown here is derived from an EMBL/GenBank/DDBJ whole genome shotgun (WGS) entry which is preliminary data.</text>
</comment>
<proteinExistence type="predicted"/>
<accession>A0A2B8BJZ2</accession>
<keyword evidence="2" id="KW-1185">Reference proteome</keyword>
<name>A0A2B8BJZ2_9PROT</name>